<dbReference type="EMBL" id="JAEMUH010000003">
    <property type="protein sequence ID" value="MBJ7549760.1"/>
    <property type="molecule type" value="Genomic_DNA"/>
</dbReference>
<evidence type="ECO:0000313" key="4">
    <source>
        <dbReference type="Proteomes" id="UP000598488"/>
    </source>
</evidence>
<dbReference type="InterPro" id="IPR017735">
    <property type="entry name" value="T6SS_FHA"/>
</dbReference>
<name>A0ABS0Z7X7_9GAMM</name>
<reference evidence="3 4" key="1">
    <citation type="submission" date="2020-12" db="EMBL/GenBank/DDBJ databases">
        <title>Comparative genome analysis of fungal antagonists Marinomonas ostreistagni 398 and M. spartinae 468.</title>
        <authorList>
            <person name="Fields J.L."/>
            <person name="Mavrodi O.V."/>
            <person name="Biber P.D."/>
            <person name="Indest K.J."/>
            <person name="Mavrodi D.V."/>
        </authorList>
    </citation>
    <scope>NUCLEOTIDE SEQUENCE [LARGE SCALE GENOMIC DNA]</scope>
    <source>
        <strain evidence="3 4">USM7</strain>
    </source>
</reference>
<dbReference type="SMART" id="SM00240">
    <property type="entry name" value="FHA"/>
    <property type="match status" value="1"/>
</dbReference>
<dbReference type="Pfam" id="PF00498">
    <property type="entry name" value="FHA"/>
    <property type="match status" value="1"/>
</dbReference>
<dbReference type="RefSeq" id="WP_199461197.1">
    <property type="nucleotide sequence ID" value="NZ_JAEMUH010000003.1"/>
</dbReference>
<protein>
    <submittedName>
        <fullName evidence="3">Type VI secretion system-associated FHA domain protein TagH</fullName>
    </submittedName>
</protein>
<dbReference type="InterPro" id="IPR046883">
    <property type="entry name" value="T6SS_FHA_C"/>
</dbReference>
<feature type="region of interest" description="Disordered" evidence="1">
    <location>
        <begin position="247"/>
        <end position="266"/>
    </location>
</feature>
<feature type="compositionally biased region" description="Low complexity" evidence="1">
    <location>
        <begin position="220"/>
        <end position="231"/>
    </location>
</feature>
<feature type="region of interest" description="Disordered" evidence="1">
    <location>
        <begin position="283"/>
        <end position="312"/>
    </location>
</feature>
<keyword evidence="4" id="KW-1185">Reference proteome</keyword>
<evidence type="ECO:0000256" key="1">
    <source>
        <dbReference type="SAM" id="MobiDB-lite"/>
    </source>
</evidence>
<dbReference type="SUPFAM" id="SSF49879">
    <property type="entry name" value="SMAD/FHA domain"/>
    <property type="match status" value="1"/>
</dbReference>
<accession>A0ABS0Z7X7</accession>
<gene>
    <name evidence="3" type="primary">tagH</name>
    <name evidence="3" type="ORF">JHD44_03635</name>
</gene>
<organism evidence="3 4">
    <name type="scientific">Marinomonas ostreistagni</name>
    <dbReference type="NCBI Taxonomy" id="359209"/>
    <lineage>
        <taxon>Bacteria</taxon>
        <taxon>Pseudomonadati</taxon>
        <taxon>Pseudomonadota</taxon>
        <taxon>Gammaproteobacteria</taxon>
        <taxon>Oceanospirillales</taxon>
        <taxon>Oceanospirillaceae</taxon>
        <taxon>Marinomonas</taxon>
    </lineage>
</organism>
<dbReference type="Pfam" id="PF20232">
    <property type="entry name" value="T6SS_FHA_C"/>
    <property type="match status" value="1"/>
</dbReference>
<evidence type="ECO:0000259" key="2">
    <source>
        <dbReference type="PROSITE" id="PS50006"/>
    </source>
</evidence>
<sequence length="542" mass="60503">MDLKLIVHQGQELLGNRSEVIVDADVYSIGRGNDNSWVLPDPKLHISNKHCVIHRKHNEFHLTDISTNGVYLNGLPDPLGRGRSQILKHGDSIVIGEYLIKAALKDLGDFSNNTTPTHDELDSAQSINDIAALTEDVVSATKSASATVNETLETPKSTPTAAELTASDTTLENLLKEGEKATSSEPTISELLRPVSPEKEFYVPPKVISEDHANGKDLQSDSLSSVQVDQSKQAIPDNWLDLAQEQDKPLPASSSTNEVKDTPSHTDHKLEELLETSAVALSENAHSESVSEDLNVQETPKNPSQESAPMFDIQERSMVSRLEEQVTQRSDAPDQSTLLNETPRNAVEQSDLFSVMMKEAGLPEHLFHGKDKADIAKLMGRMLRQFAQGTIDTLATRSMVKSEFRLQQTMIRPVDNNPLKLSPSGDEALKIMLMGDSSAYLPAESSIQEGFKDIQAHQLAMMSGIQAAFMHLLQRFEPSMLTQKFESRPRYNKGLLSRNKTDLWREYQDYYHDICAMMEDEFQDLFSNEFGKAYENQLRKIR</sequence>
<feature type="region of interest" description="Disordered" evidence="1">
    <location>
        <begin position="211"/>
        <end position="231"/>
    </location>
</feature>
<feature type="compositionally biased region" description="Polar residues" evidence="1">
    <location>
        <begin position="292"/>
        <end position="307"/>
    </location>
</feature>
<dbReference type="CDD" id="cd00060">
    <property type="entry name" value="FHA"/>
    <property type="match status" value="1"/>
</dbReference>
<evidence type="ECO:0000313" key="3">
    <source>
        <dbReference type="EMBL" id="MBJ7549760.1"/>
    </source>
</evidence>
<dbReference type="InterPro" id="IPR008984">
    <property type="entry name" value="SMAD_FHA_dom_sf"/>
</dbReference>
<dbReference type="Gene3D" id="2.60.200.20">
    <property type="match status" value="1"/>
</dbReference>
<dbReference type="PROSITE" id="PS50006">
    <property type="entry name" value="FHA_DOMAIN"/>
    <property type="match status" value="1"/>
</dbReference>
<dbReference type="InterPro" id="IPR000253">
    <property type="entry name" value="FHA_dom"/>
</dbReference>
<comment type="caution">
    <text evidence="3">The sequence shown here is derived from an EMBL/GenBank/DDBJ whole genome shotgun (WGS) entry which is preliminary data.</text>
</comment>
<dbReference type="Proteomes" id="UP000598488">
    <property type="component" value="Unassembled WGS sequence"/>
</dbReference>
<proteinExistence type="predicted"/>
<dbReference type="NCBIfam" id="TIGR03354">
    <property type="entry name" value="VI_FHA"/>
    <property type="match status" value="1"/>
</dbReference>
<feature type="domain" description="FHA" evidence="2">
    <location>
        <begin position="27"/>
        <end position="74"/>
    </location>
</feature>